<sequence>MRQQLIEELIDYKAFNEQELKDKELMIQLLKEEPDIFLRSNLSHHFTASAWVVNERKDKVLMAYHNLYDSWAWLGGHADGEEELLHVALKEVQEESGLTHIKALSPAIFSIEILVVEGHMKKGSYVSSHLHLNVTYLIEASETEELQIKEDENSELKWFSLEEGIKASSEPWIRENIYRKLNEKLTHLS</sequence>
<dbReference type="SUPFAM" id="SSF55811">
    <property type="entry name" value="Nudix"/>
    <property type="match status" value="1"/>
</dbReference>
<gene>
    <name evidence="3" type="ORF">DOK76_00990</name>
</gene>
<reference evidence="3 4" key="1">
    <citation type="submission" date="2021-03" db="EMBL/GenBank/DDBJ databases">
        <title>Enterococcal diversity collection.</title>
        <authorList>
            <person name="Gilmore M.S."/>
            <person name="Schwartzman J."/>
            <person name="Van Tyne D."/>
            <person name="Martin M."/>
            <person name="Earl A.M."/>
            <person name="Manson A.L."/>
            <person name="Straub T."/>
            <person name="Salamzade R."/>
            <person name="Saavedra J."/>
            <person name="Lebreton F."/>
            <person name="Prichula J."/>
            <person name="Schaufler K."/>
            <person name="Gaca A."/>
            <person name="Sgardioli B."/>
            <person name="Wagenaar J."/>
            <person name="Strong T."/>
        </authorList>
    </citation>
    <scope>NUCLEOTIDE SEQUENCE [LARGE SCALE GENOMIC DNA]</scope>
    <source>
        <strain evidence="3 4">DIV0080</strain>
    </source>
</reference>
<comment type="similarity">
    <text evidence="1">Belongs to the Nudix hydrolase family.</text>
</comment>
<proteinExistence type="inferred from homology"/>
<organism evidence="3 4">
    <name type="scientific">Candidatus Vagococcus giribetii</name>
    <dbReference type="NCBI Taxonomy" id="2230876"/>
    <lineage>
        <taxon>Bacteria</taxon>
        <taxon>Bacillati</taxon>
        <taxon>Bacillota</taxon>
        <taxon>Bacilli</taxon>
        <taxon>Lactobacillales</taxon>
        <taxon>Enterococcaceae</taxon>
        <taxon>Vagococcus</taxon>
    </lineage>
</organism>
<dbReference type="PROSITE" id="PS51462">
    <property type="entry name" value="NUDIX"/>
    <property type="match status" value="1"/>
</dbReference>
<dbReference type="PANTHER" id="PTHR43736">
    <property type="entry name" value="ADP-RIBOSE PYROPHOSPHATASE"/>
    <property type="match status" value="1"/>
</dbReference>
<dbReference type="EMBL" id="JAFLVX010000004">
    <property type="protein sequence ID" value="MBO0475623.1"/>
    <property type="molecule type" value="Genomic_DNA"/>
</dbReference>
<keyword evidence="4" id="KW-1185">Reference proteome</keyword>
<name>A0ABS3HR11_9ENTE</name>
<dbReference type="PANTHER" id="PTHR43736:SF1">
    <property type="entry name" value="DIHYDRONEOPTERIN TRIPHOSPHATE DIPHOSPHATASE"/>
    <property type="match status" value="1"/>
</dbReference>
<dbReference type="Pfam" id="PF00293">
    <property type="entry name" value="NUDIX"/>
    <property type="match status" value="1"/>
</dbReference>
<evidence type="ECO:0000313" key="3">
    <source>
        <dbReference type="EMBL" id="MBO0475623.1"/>
    </source>
</evidence>
<dbReference type="GO" id="GO:0016787">
    <property type="term" value="F:hydrolase activity"/>
    <property type="evidence" value="ECO:0007669"/>
    <property type="project" value="UniProtKB-KW"/>
</dbReference>
<protein>
    <submittedName>
        <fullName evidence="3">NUDIX hydrolase</fullName>
    </submittedName>
</protein>
<evidence type="ECO:0000259" key="2">
    <source>
        <dbReference type="PROSITE" id="PS51462"/>
    </source>
</evidence>
<dbReference type="RefSeq" id="WP_206964305.1">
    <property type="nucleotide sequence ID" value="NZ_JAFLVX010000004.1"/>
</dbReference>
<dbReference type="InterPro" id="IPR015797">
    <property type="entry name" value="NUDIX_hydrolase-like_dom_sf"/>
</dbReference>
<evidence type="ECO:0000313" key="4">
    <source>
        <dbReference type="Proteomes" id="UP000664857"/>
    </source>
</evidence>
<dbReference type="Proteomes" id="UP000664857">
    <property type="component" value="Unassembled WGS sequence"/>
</dbReference>
<feature type="domain" description="Nudix hydrolase" evidence="2">
    <location>
        <begin position="43"/>
        <end position="181"/>
    </location>
</feature>
<comment type="caution">
    <text evidence="3">The sequence shown here is derived from an EMBL/GenBank/DDBJ whole genome shotgun (WGS) entry which is preliminary data.</text>
</comment>
<keyword evidence="3" id="KW-0378">Hydrolase</keyword>
<dbReference type="Gene3D" id="3.90.79.10">
    <property type="entry name" value="Nucleoside Triphosphate Pyrophosphohydrolase"/>
    <property type="match status" value="1"/>
</dbReference>
<accession>A0ABS3HR11</accession>
<dbReference type="InterPro" id="IPR000086">
    <property type="entry name" value="NUDIX_hydrolase_dom"/>
</dbReference>
<evidence type="ECO:0000256" key="1">
    <source>
        <dbReference type="ARBA" id="ARBA00005582"/>
    </source>
</evidence>
<dbReference type="CDD" id="cd03674">
    <property type="entry name" value="NUDIX_Hydrolase"/>
    <property type="match status" value="1"/>
</dbReference>